<feature type="domain" description="RING-type" evidence="6">
    <location>
        <begin position="1417"/>
        <end position="1452"/>
    </location>
</feature>
<gene>
    <name evidence="9" type="ORF">PRK78_001708</name>
</gene>
<feature type="compositionally biased region" description="Acidic residues" evidence="5">
    <location>
        <begin position="175"/>
        <end position="185"/>
    </location>
</feature>
<keyword evidence="4" id="KW-0863">Zinc-finger</keyword>
<evidence type="ECO:0000256" key="2">
    <source>
        <dbReference type="ARBA" id="ARBA00022490"/>
    </source>
</evidence>
<dbReference type="InterPro" id="IPR038765">
    <property type="entry name" value="Papain-like_cys_pep_sf"/>
</dbReference>
<evidence type="ECO:0000313" key="9">
    <source>
        <dbReference type="EMBL" id="WEW56266.1"/>
    </source>
</evidence>
<feature type="compositionally biased region" description="Polar residues" evidence="5">
    <location>
        <begin position="1123"/>
        <end position="1132"/>
    </location>
</feature>
<dbReference type="InterPro" id="IPR002083">
    <property type="entry name" value="MATH/TRAF_dom"/>
</dbReference>
<dbReference type="PROSITE" id="PS50235">
    <property type="entry name" value="USP_3"/>
    <property type="match status" value="1"/>
</dbReference>
<dbReference type="InterPro" id="IPR001394">
    <property type="entry name" value="Peptidase_C19_UCH"/>
</dbReference>
<feature type="compositionally biased region" description="Polar residues" evidence="5">
    <location>
        <begin position="328"/>
        <end position="345"/>
    </location>
</feature>
<feature type="compositionally biased region" description="Polar residues" evidence="5">
    <location>
        <begin position="1086"/>
        <end position="1114"/>
    </location>
</feature>
<dbReference type="InterPro" id="IPR003409">
    <property type="entry name" value="MORN"/>
</dbReference>
<feature type="compositionally biased region" description="Polar residues" evidence="5">
    <location>
        <begin position="86"/>
        <end position="95"/>
    </location>
</feature>
<feature type="region of interest" description="Disordered" evidence="5">
    <location>
        <begin position="318"/>
        <end position="363"/>
    </location>
</feature>
<dbReference type="Pfam" id="PF00443">
    <property type="entry name" value="UCH"/>
    <property type="match status" value="1"/>
</dbReference>
<dbReference type="Gene3D" id="2.20.110.10">
    <property type="entry name" value="Histone H3 K4-specific methyltransferase SET7/9 N-terminal domain"/>
    <property type="match status" value="2"/>
</dbReference>
<evidence type="ECO:0000256" key="5">
    <source>
        <dbReference type="SAM" id="MobiDB-lite"/>
    </source>
</evidence>
<dbReference type="SUPFAM" id="SSF82185">
    <property type="entry name" value="Histone H3 K4-specific methyltransferase SET7/9 N-terminal domain"/>
    <property type="match status" value="1"/>
</dbReference>
<dbReference type="GO" id="GO:0016579">
    <property type="term" value="P:protein deubiquitination"/>
    <property type="evidence" value="ECO:0007669"/>
    <property type="project" value="InterPro"/>
</dbReference>
<evidence type="ECO:0000256" key="1">
    <source>
        <dbReference type="ARBA" id="ARBA00004496"/>
    </source>
</evidence>
<dbReference type="SUPFAM" id="SSF54001">
    <property type="entry name" value="Cysteine proteinases"/>
    <property type="match status" value="1"/>
</dbReference>
<evidence type="ECO:0000256" key="3">
    <source>
        <dbReference type="ARBA" id="ARBA00022737"/>
    </source>
</evidence>
<dbReference type="SMART" id="SM00698">
    <property type="entry name" value="MORN"/>
    <property type="match status" value="4"/>
</dbReference>
<dbReference type="GO" id="GO:0005737">
    <property type="term" value="C:cytoplasm"/>
    <property type="evidence" value="ECO:0007669"/>
    <property type="project" value="UniProtKB-SubCell"/>
</dbReference>
<evidence type="ECO:0000259" key="8">
    <source>
        <dbReference type="PROSITE" id="PS50235"/>
    </source>
</evidence>
<reference evidence="9" key="1">
    <citation type="submission" date="2023-03" db="EMBL/GenBank/DDBJ databases">
        <title>Emydomyces testavorans Genome Sequence.</title>
        <authorList>
            <person name="Hoyer L."/>
        </authorList>
    </citation>
    <scope>NUCLEOTIDE SEQUENCE</scope>
    <source>
        <strain evidence="9">16-2883</strain>
    </source>
</reference>
<dbReference type="PANTHER" id="PTHR43215">
    <property type="entry name" value="RADIAL SPOKE HEAD 1 HOMOLOG"/>
    <property type="match status" value="1"/>
</dbReference>
<dbReference type="Pfam" id="PF13920">
    <property type="entry name" value="zf-C3HC4_3"/>
    <property type="match status" value="1"/>
</dbReference>
<dbReference type="Pfam" id="PF02493">
    <property type="entry name" value="MORN"/>
    <property type="match status" value="4"/>
</dbReference>
<dbReference type="EMBL" id="CP120627">
    <property type="protein sequence ID" value="WEW56266.1"/>
    <property type="molecule type" value="Genomic_DNA"/>
</dbReference>
<keyword evidence="3" id="KW-0677">Repeat</keyword>
<dbReference type="InterPro" id="IPR001841">
    <property type="entry name" value="Znf_RING"/>
</dbReference>
<dbReference type="Gene3D" id="3.90.70.10">
    <property type="entry name" value="Cysteine proteinases"/>
    <property type="match status" value="1"/>
</dbReference>
<feature type="region of interest" description="Disordered" evidence="5">
    <location>
        <begin position="929"/>
        <end position="991"/>
    </location>
</feature>
<feature type="compositionally biased region" description="Polar residues" evidence="5">
    <location>
        <begin position="1157"/>
        <end position="1176"/>
    </location>
</feature>
<proteinExistence type="predicted"/>
<dbReference type="PROSITE" id="PS50089">
    <property type="entry name" value="ZF_RING_2"/>
    <property type="match status" value="1"/>
</dbReference>
<accession>A0AAF0DCY6</accession>
<feature type="domain" description="MATH" evidence="7">
    <location>
        <begin position="224"/>
        <end position="436"/>
    </location>
</feature>
<feature type="compositionally biased region" description="Polar residues" evidence="5">
    <location>
        <begin position="111"/>
        <end position="126"/>
    </location>
</feature>
<comment type="subcellular location">
    <subcellularLocation>
        <location evidence="1">Cytoplasm</location>
    </subcellularLocation>
</comment>
<feature type="region of interest" description="Disordered" evidence="5">
    <location>
        <begin position="1070"/>
        <end position="1177"/>
    </location>
</feature>
<feature type="compositionally biased region" description="Low complexity" evidence="5">
    <location>
        <begin position="131"/>
        <end position="156"/>
    </location>
</feature>
<dbReference type="Gene3D" id="3.30.40.10">
    <property type="entry name" value="Zinc/RING finger domain, C3HC4 (zinc finger)"/>
    <property type="match status" value="1"/>
</dbReference>
<feature type="compositionally biased region" description="Polar residues" evidence="5">
    <location>
        <begin position="1008"/>
        <end position="1032"/>
    </location>
</feature>
<dbReference type="SUPFAM" id="SSF57850">
    <property type="entry name" value="RING/U-box"/>
    <property type="match status" value="1"/>
</dbReference>
<feature type="domain" description="USP" evidence="8">
    <location>
        <begin position="463"/>
        <end position="741"/>
    </location>
</feature>
<evidence type="ECO:0000259" key="6">
    <source>
        <dbReference type="PROSITE" id="PS50089"/>
    </source>
</evidence>
<dbReference type="Proteomes" id="UP001219355">
    <property type="component" value="Chromosome 1"/>
</dbReference>
<evidence type="ECO:0008006" key="11">
    <source>
        <dbReference type="Google" id="ProtNLM"/>
    </source>
</evidence>
<evidence type="ECO:0000259" key="7">
    <source>
        <dbReference type="PROSITE" id="PS50144"/>
    </source>
</evidence>
<dbReference type="InterPro" id="IPR013083">
    <property type="entry name" value="Znf_RING/FYVE/PHD"/>
</dbReference>
<feature type="region of interest" description="Disordered" evidence="5">
    <location>
        <begin position="1004"/>
        <end position="1052"/>
    </location>
</feature>
<dbReference type="GO" id="GO:0004843">
    <property type="term" value="F:cysteine-type deubiquitinase activity"/>
    <property type="evidence" value="ECO:0007669"/>
    <property type="project" value="InterPro"/>
</dbReference>
<keyword evidence="4" id="KW-0862">Zinc</keyword>
<keyword evidence="4" id="KW-0479">Metal-binding</keyword>
<feature type="region of interest" description="Disordered" evidence="5">
    <location>
        <begin position="1"/>
        <end position="195"/>
    </location>
</feature>
<dbReference type="InterPro" id="IPR008974">
    <property type="entry name" value="TRAF-like"/>
</dbReference>
<keyword evidence="10" id="KW-1185">Reference proteome</keyword>
<dbReference type="InterPro" id="IPR028889">
    <property type="entry name" value="USP"/>
</dbReference>
<evidence type="ECO:0000313" key="10">
    <source>
        <dbReference type="Proteomes" id="UP001219355"/>
    </source>
</evidence>
<sequence>MPVPIDRQPEPSDTAPAEAPEQFASSRHDIAPPSSLEASSPFTESGPPDRPTEREVLSDAPAFDQTPSNLAQSTDTDAMDTTSDTPEQSNANQNIDPVPELNAMDIDSRVESTPNAHAPQTITQGADNRGADPADSASADTSSDNSTQPTSESSDSTSDEDNEEAKPEEPAYWADIEEDNSAPDEAELKEIESADADYSAFEYDYWEKTFYQDPDDPDYRPSEKARLTWKIKGVRGTKENPNRATIMRSPAAYVGGHYWTIKFFPRGNSVSSLSIYVECSATPPEAEKEIPETEFTVLKGAPDADLSKLTPDLELKLPATSNDKDTQSKPTPSSNGSQKNESNVETVEVSGRSTPAEPKPKEKNIWRVSAQIGVILYNPNEPRTGWMQSSCHQFNPHNVDWGWTHFHGPWDQIHKRHHGQRQALLRNDTLAFDAYIRIFDDPTQSLWWHASDSEPVWDSLTLTGYRPLGDPMVNYSHEVAGLATWLLMAPFREVIRSVDILEHLTNPNLKPRPLCDALQRLLWAMRNQSASTQLFIDTEQVTTTLRNLREFSGDVTEFWERLRRTLELELAGTDALDKLSKIFDSPRSSDPRDIDVSVPINYIPREASGRIRVPVTGANSIQEATKKFLDEKSGKWSLPSVFHVELARQTFDKATRQWNMLYDRVKLDEQLDLSDSVVGGQTGKYSLYGLIVHKGNRSSGRFYSILRPGGPNSRWLAFEDASDNKIACLTKKAALESHEGVEVIESKKVDKSGMDIAVVVVYVRDDVVSQYLTGKIEEWDAPELRKHYFKTGYYHLNRDLKNGLAPTVKVELFSLSDFSIIDKSIVDSYDIMAAARRTGQHYTLSVPGNTTFTELRKKIAVWKSTDDVELNPERIRLWQLGARKPLFAPTLNFQIIDDYADVIMGFELSVLRLWVHVLSDQDAKLFALPDPASTKKPFDGPLSETPETSNDELGTARENLAESQDSTAPAETDDAEMNDAPPEAHEAPVSGTADQSIELLADHEEVTTSESAEINESAPAEQSGNSTPTDTPMQDAGVPAEPNVNAASNDTAMDDDAAIAAVIAQDLDDFDRTEVMDAEPSPPADTDNSQPATTEETQVEPVSTQDQDPGNVSSEEVPGEATAENNNTQPTPLVNEDDALMEDSPAAETSESRENNAETQQSNIEQPTADSGTPTSGLGLIPLQSHVYYFIQKFDAQKQELSTVGTFFAKKEDVVKESVRAALGFEEDKPFLLWHRVDGISIIAVSSTEVFDNVVGYTDGECFVVGEVIGRNERMKLAETGLFSSPDRLVPYLWAVSRKHPTKSYTGTKTTEATYNGDYYTGEFKNGYYHGKGTHISESGATYIGDFVLGERQGSGIMEYASGDIYTGGWVEDQRHGQGTFVERKTGNKYVGGYRNGKRHGKGISYWEVADEEMDLCQICYSENQDSLFYSCGHVCACLNCARQVDICPMCRKKVLNVVKIYKS</sequence>
<dbReference type="SUPFAM" id="SSF49599">
    <property type="entry name" value="TRAF domain-like"/>
    <property type="match status" value="1"/>
</dbReference>
<evidence type="ECO:0000256" key="4">
    <source>
        <dbReference type="PROSITE-ProRule" id="PRU00175"/>
    </source>
</evidence>
<dbReference type="PROSITE" id="PS50144">
    <property type="entry name" value="MATH"/>
    <property type="match status" value="1"/>
</dbReference>
<protein>
    <recommendedName>
        <fullName evidence="11">MATH and UCH domain protein</fullName>
    </recommendedName>
</protein>
<organism evidence="9 10">
    <name type="scientific">Emydomyces testavorans</name>
    <dbReference type="NCBI Taxonomy" id="2070801"/>
    <lineage>
        <taxon>Eukaryota</taxon>
        <taxon>Fungi</taxon>
        <taxon>Dikarya</taxon>
        <taxon>Ascomycota</taxon>
        <taxon>Pezizomycotina</taxon>
        <taxon>Eurotiomycetes</taxon>
        <taxon>Eurotiomycetidae</taxon>
        <taxon>Onygenales</taxon>
        <taxon>Nannizziopsiaceae</taxon>
        <taxon>Emydomyces</taxon>
    </lineage>
</organism>
<name>A0AAF0DCY6_9EURO</name>
<dbReference type="GO" id="GO:0008270">
    <property type="term" value="F:zinc ion binding"/>
    <property type="evidence" value="ECO:0007669"/>
    <property type="project" value="UniProtKB-KW"/>
</dbReference>
<keyword evidence="2" id="KW-0963">Cytoplasm</keyword>
<feature type="compositionally biased region" description="Low complexity" evidence="5">
    <location>
        <begin position="73"/>
        <end position="85"/>
    </location>
</feature>
<dbReference type="PANTHER" id="PTHR43215:SF14">
    <property type="entry name" value="RADIAL SPOKE HEAD 1 HOMOLOG"/>
    <property type="match status" value="1"/>
</dbReference>
<dbReference type="Gene3D" id="2.60.210.10">
    <property type="entry name" value="Apoptosis, Tumor Necrosis Factor Receptor Associated Protein 2, Chain A"/>
    <property type="match status" value="1"/>
</dbReference>